<dbReference type="EC" id="3.1.22.-" evidence="2"/>
<keyword evidence="6" id="KW-1185">Reference proteome</keyword>
<dbReference type="PROSITE" id="PS50800">
    <property type="entry name" value="SAP"/>
    <property type="match status" value="1"/>
</dbReference>
<keyword evidence="2" id="KW-0539">Nucleus</keyword>
<dbReference type="Gene3D" id="3.40.50.10130">
    <property type="match status" value="1"/>
</dbReference>
<dbReference type="GO" id="GO:0031573">
    <property type="term" value="P:mitotic intra-S DNA damage checkpoint signaling"/>
    <property type="evidence" value="ECO:0007669"/>
    <property type="project" value="TreeGrafter"/>
</dbReference>
<dbReference type="PANTHER" id="PTHR13451">
    <property type="entry name" value="CLASS II CROSSOVER JUNCTION ENDONUCLEASE MUS81"/>
    <property type="match status" value="1"/>
</dbReference>
<dbReference type="InterPro" id="IPR006166">
    <property type="entry name" value="ERCC4_domain"/>
</dbReference>
<proteinExistence type="inferred from homology"/>
<dbReference type="SUPFAM" id="SSF52980">
    <property type="entry name" value="Restriction endonuclease-like"/>
    <property type="match status" value="1"/>
</dbReference>
<dbReference type="InterPro" id="IPR033309">
    <property type="entry name" value="Mus81"/>
</dbReference>
<comment type="similarity">
    <text evidence="2">Belongs to the XPF family.</text>
</comment>
<name>A0A3Q8IEY2_LEIDO</name>
<feature type="region of interest" description="Disordered" evidence="3">
    <location>
        <begin position="77"/>
        <end position="111"/>
    </location>
</feature>
<dbReference type="VEuPathDB" id="TriTrypDB:LdCL_240021000"/>
<keyword evidence="2" id="KW-0255">Endonuclease</keyword>
<reference evidence="5 6" key="1">
    <citation type="journal article" date="2018" name="Sci. Rep.">
        <title>A complete Leishmania donovani reference genome identifies novel genetic variations associated with virulence.</title>
        <authorList>
            <person name="Lypaczewski P."/>
            <person name="Hoshizaki J."/>
            <person name="Zhang W.-W."/>
            <person name="McCall L.-I."/>
            <person name="Torcivia-Rodriguez J."/>
            <person name="Simonyan V."/>
            <person name="Kaur A."/>
            <person name="Dewar K."/>
            <person name="Matlashewski G."/>
        </authorList>
    </citation>
    <scope>NUCLEOTIDE SEQUENCE [LARGE SCALE GENOMIC DNA]</scope>
    <source>
        <strain evidence="5 6">LdCL</strain>
    </source>
</reference>
<feature type="region of interest" description="Disordered" evidence="3">
    <location>
        <begin position="905"/>
        <end position="944"/>
    </location>
</feature>
<dbReference type="Proteomes" id="UP000274082">
    <property type="component" value="Chromosome 24"/>
</dbReference>
<keyword evidence="2" id="KW-0227">DNA damage</keyword>
<evidence type="ECO:0000256" key="2">
    <source>
        <dbReference type="RuleBase" id="RU369042"/>
    </source>
</evidence>
<dbReference type="EMBL" id="CP029523">
    <property type="protein sequence ID" value="AYU79242.1"/>
    <property type="molecule type" value="Genomic_DNA"/>
</dbReference>
<dbReference type="VEuPathDB" id="TriTrypDB:LDHU3_24.1930"/>
<keyword evidence="2" id="KW-0460">Magnesium</keyword>
<evidence type="ECO:0000259" key="4">
    <source>
        <dbReference type="PROSITE" id="PS50800"/>
    </source>
</evidence>
<organism evidence="5 6">
    <name type="scientific">Leishmania donovani</name>
    <dbReference type="NCBI Taxonomy" id="5661"/>
    <lineage>
        <taxon>Eukaryota</taxon>
        <taxon>Discoba</taxon>
        <taxon>Euglenozoa</taxon>
        <taxon>Kinetoplastea</taxon>
        <taxon>Metakinetoplastina</taxon>
        <taxon>Trypanosomatida</taxon>
        <taxon>Trypanosomatidae</taxon>
        <taxon>Leishmaniinae</taxon>
        <taxon>Leishmania</taxon>
    </lineage>
</organism>
<keyword evidence="2" id="KW-0540">Nuclease</keyword>
<evidence type="ECO:0000313" key="6">
    <source>
        <dbReference type="Proteomes" id="UP000274082"/>
    </source>
</evidence>
<dbReference type="InterPro" id="IPR011335">
    <property type="entry name" value="Restrct_endonuc-II-like"/>
</dbReference>
<dbReference type="InterPro" id="IPR003034">
    <property type="entry name" value="SAP_dom"/>
</dbReference>
<keyword evidence="1 2" id="KW-0378">Hydrolase</keyword>
<dbReference type="GO" id="GO:0000727">
    <property type="term" value="P:double-strand break repair via break-induced replication"/>
    <property type="evidence" value="ECO:0007669"/>
    <property type="project" value="UniProtKB-UniRule"/>
</dbReference>
<evidence type="ECO:0000256" key="1">
    <source>
        <dbReference type="ARBA" id="ARBA00022801"/>
    </source>
</evidence>
<accession>A0A3Q8IEY2</accession>
<dbReference type="GO" id="GO:0048257">
    <property type="term" value="F:3'-flap endonuclease activity"/>
    <property type="evidence" value="ECO:0007669"/>
    <property type="project" value="TreeGrafter"/>
</dbReference>
<feature type="region of interest" description="Disordered" evidence="3">
    <location>
        <begin position="221"/>
        <end position="290"/>
    </location>
</feature>
<feature type="region of interest" description="Disordered" evidence="3">
    <location>
        <begin position="451"/>
        <end position="471"/>
    </location>
</feature>
<evidence type="ECO:0000313" key="5">
    <source>
        <dbReference type="EMBL" id="AYU79242.1"/>
    </source>
</evidence>
<keyword evidence="2" id="KW-0234">DNA repair</keyword>
<dbReference type="AlphaFoldDB" id="A0A3Q8IEY2"/>
<dbReference type="OrthoDB" id="5963188at2759"/>
<keyword evidence="2" id="KW-0479">Metal-binding</keyword>
<feature type="domain" description="SAP" evidence="4">
    <location>
        <begin position="547"/>
        <end position="581"/>
    </location>
</feature>
<dbReference type="GO" id="GO:0000712">
    <property type="term" value="P:resolution of meiotic recombination intermediates"/>
    <property type="evidence" value="ECO:0007669"/>
    <property type="project" value="TreeGrafter"/>
</dbReference>
<comment type="function">
    <text evidence="2">Interacts with EME1 to form a DNA structure-specific endonuclease with substrate preference for branched DNA structures with a 5'-end at the branch nick. Typical substrates include 3'-flap structures, D-loops, replication forks and nicked Holliday junctions. May be required in mitosis for the processing of stalled or collapsed replication fork intermediates. May be required in meiosis for the repair of meiosis-specific double strand breaks subsequent to single-end invasion (SEI).</text>
</comment>
<comment type="cofactor">
    <cofactor evidence="2">
        <name>Mg(2+)</name>
        <dbReference type="ChEBI" id="CHEBI:18420"/>
    </cofactor>
</comment>
<dbReference type="PANTHER" id="PTHR13451:SF0">
    <property type="entry name" value="CROSSOVER JUNCTION ENDONUCLEASE MUS81"/>
    <property type="match status" value="1"/>
</dbReference>
<feature type="compositionally biased region" description="Low complexity" evidence="3">
    <location>
        <begin position="79"/>
        <end position="110"/>
    </location>
</feature>
<gene>
    <name evidence="5" type="ORF">LdCL_240021000</name>
</gene>
<comment type="subunit">
    <text evidence="2">Interacts with EME1.</text>
</comment>
<dbReference type="SMART" id="SM00513">
    <property type="entry name" value="SAP"/>
    <property type="match status" value="1"/>
</dbReference>
<dbReference type="GO" id="GO:0006308">
    <property type="term" value="P:DNA catabolic process"/>
    <property type="evidence" value="ECO:0007669"/>
    <property type="project" value="UniProtKB-UniRule"/>
</dbReference>
<dbReference type="Pfam" id="PF02732">
    <property type="entry name" value="ERCC4"/>
    <property type="match status" value="1"/>
</dbReference>
<protein>
    <recommendedName>
        <fullName evidence="2">Crossover junction endonuclease MUS81</fullName>
        <ecNumber evidence="2">3.1.22.-</ecNumber>
    </recommendedName>
</protein>
<comment type="subcellular location">
    <subcellularLocation>
        <location evidence="2">Nucleus</location>
    </subcellularLocation>
</comment>
<dbReference type="VEuPathDB" id="TriTrypDB:LdBPK_241580.1"/>
<dbReference type="GO" id="GO:0003677">
    <property type="term" value="F:DNA binding"/>
    <property type="evidence" value="ECO:0007669"/>
    <property type="project" value="UniProtKB-UniRule"/>
</dbReference>
<dbReference type="SMART" id="SM00891">
    <property type="entry name" value="ERCC4"/>
    <property type="match status" value="1"/>
</dbReference>
<dbReference type="Pfam" id="PF02037">
    <property type="entry name" value="SAP"/>
    <property type="match status" value="1"/>
</dbReference>
<feature type="compositionally biased region" description="Basic and acidic residues" evidence="3">
    <location>
        <begin position="454"/>
        <end position="470"/>
    </location>
</feature>
<evidence type="ECO:0000256" key="3">
    <source>
        <dbReference type="SAM" id="MobiDB-lite"/>
    </source>
</evidence>
<dbReference type="GO" id="GO:0005634">
    <property type="term" value="C:nucleus"/>
    <property type="evidence" value="ECO:0007669"/>
    <property type="project" value="UniProtKB-SubCell"/>
</dbReference>
<dbReference type="GO" id="GO:0048476">
    <property type="term" value="C:Holliday junction resolvase complex"/>
    <property type="evidence" value="ECO:0007669"/>
    <property type="project" value="UniProtKB-UniRule"/>
</dbReference>
<feature type="compositionally biased region" description="Low complexity" evidence="3">
    <location>
        <begin position="326"/>
        <end position="336"/>
    </location>
</feature>
<dbReference type="GO" id="GO:0008821">
    <property type="term" value="F:crossover junction DNA endonuclease activity"/>
    <property type="evidence" value="ECO:0007669"/>
    <property type="project" value="UniProtKB-UniRule"/>
</dbReference>
<sequence>MAEPQSRAPAPLCAGATDNVVAASAGISVNVRLCKHLLQGSSHTQPQPLTSSVFLDALARYPLPVVSAATAHDVAGSEQQLQLHQLSAHSPSQPFSEVPSEPATAAPASPMRIRISTASPRGEGRMSFSGAAQHVASDLTAAINQFWALSPASAAPHSPLLTTVEEDTQGPLHTAAVVACSSASQQTPPPPPPWVAFSPFRFCADPSFHAALQRLPRHRGDTADNHQLRQRAVAPPSPPSRHMPGLSFLCAPTGGIAPASRPAGEGPHGTPSRVSAAAEATVSASDGDSVPFDAPLGAPWTMMDAWCHGFAATAAEGGRSRKRARTASATAASPTSAEPTIFARLHLSDTYDGGSARMGSKDSPLPTVTTVASHDTFRRNPSPDSFATLLSCASLATPHETLDVPQSRVPEEDDLLDLLLGVEQNASRPPEFAGRLPCSRAQLMEATGMTGAEVHTEGEGERSTLAKRDGSATVSSSMTVSRLGTSAARVGADGLATSCVQMNQVTTSLVLTATATATATPRGPALSTSSAADFFRSTGDANNCEHVPLSTVKDLRSTCARLGLLSTGSKTTLQQRLRLYYASAPAPQQSGARVPLVAAAANLSSALHVPLDPSATRMGGEVGASLSTGSPPRTVFRYRSPSQSSGSVLPASAAAVAVGQPRTCATESVSVPATRAAATAAWEHAAVSTSPVAAASGQRGRLVPSPTQFLHDLASRTTRTPHTALATLCDAHSPPSVTAARAQQEELTSETGRVRWQWLVDFRERSSAHRGGGSSGRRQHEGILDIFRKQHVPCTSMMLPVGDFMLSVELSPGEAAAMHVCGVAASTEADAGVPRASATAEGAAPVLSHVCSLVVERKTAADLDASVKGARYTEQRRLLAASPFRLVVWLVEGLVVAGGSGSGFLSRGQRHRQGGGGTESDTQPGSRSPSPAPSPPAESARQRVDSACASLGLHGKGWLVVRTRNTTESVQFLKLLATHVARQLASYRLRRRCMGEGNSGMVAGIDGCSACQNAAQDPPAQRVARADGGDVHCGNIFRSAGDGASTTCMAATVALLQLAPTNTCLQSVSALQRHLRAKTAFPRMLMCVRGCSAALASLLSSKYGTLLRFWRELRRRGQEVCDADPDIQRLTTAQKKVYVLLTEFLLAKDYF</sequence>
<dbReference type="GO" id="GO:0046872">
    <property type="term" value="F:metal ion binding"/>
    <property type="evidence" value="ECO:0007669"/>
    <property type="project" value="UniProtKB-UniRule"/>
</dbReference>
<feature type="compositionally biased region" description="Low complexity" evidence="3">
    <location>
        <begin position="272"/>
        <end position="285"/>
    </location>
</feature>
<keyword evidence="2" id="KW-0233">DNA recombination</keyword>
<feature type="region of interest" description="Disordered" evidence="3">
    <location>
        <begin position="315"/>
        <end position="336"/>
    </location>
</feature>